<evidence type="ECO:0000256" key="4">
    <source>
        <dbReference type="ARBA" id="ARBA00022840"/>
    </source>
</evidence>
<dbReference type="GO" id="GO:0005657">
    <property type="term" value="C:replication fork"/>
    <property type="evidence" value="ECO:0007669"/>
    <property type="project" value="TreeGrafter"/>
</dbReference>
<name>A0A409XZD1_9AGAR</name>
<evidence type="ECO:0000313" key="9">
    <source>
        <dbReference type="Proteomes" id="UP000284706"/>
    </source>
</evidence>
<evidence type="ECO:0000259" key="7">
    <source>
        <dbReference type="PROSITE" id="PS50162"/>
    </source>
</evidence>
<dbReference type="InterPro" id="IPR027417">
    <property type="entry name" value="P-loop_NTPase"/>
</dbReference>
<gene>
    <name evidence="8" type="ORF">CVT26_004767</name>
</gene>
<dbReference type="InterPro" id="IPR020588">
    <property type="entry name" value="RecA_ATP-bd"/>
</dbReference>
<dbReference type="SUPFAM" id="SSF52540">
    <property type="entry name" value="P-loop containing nucleoside triphosphate hydrolases"/>
    <property type="match status" value="1"/>
</dbReference>
<reference evidence="8 9" key="1">
    <citation type="journal article" date="2018" name="Evol. Lett.">
        <title>Horizontal gene cluster transfer increased hallucinogenic mushroom diversity.</title>
        <authorList>
            <person name="Reynolds H.T."/>
            <person name="Vijayakumar V."/>
            <person name="Gluck-Thaler E."/>
            <person name="Korotkin H.B."/>
            <person name="Matheny P.B."/>
            <person name="Slot J.C."/>
        </authorList>
    </citation>
    <scope>NUCLEOTIDE SEQUENCE [LARGE SCALE GENOMIC DNA]</scope>
    <source>
        <strain evidence="8 9">SRW20</strain>
    </source>
</reference>
<dbReference type="OrthoDB" id="5957327at2759"/>
<dbReference type="SUPFAM" id="SSF47794">
    <property type="entry name" value="Rad51 N-terminal domain-like"/>
    <property type="match status" value="1"/>
</dbReference>
<organism evidence="8 9">
    <name type="scientific">Gymnopilus dilepis</name>
    <dbReference type="NCBI Taxonomy" id="231916"/>
    <lineage>
        <taxon>Eukaryota</taxon>
        <taxon>Fungi</taxon>
        <taxon>Dikarya</taxon>
        <taxon>Basidiomycota</taxon>
        <taxon>Agaricomycotina</taxon>
        <taxon>Agaricomycetes</taxon>
        <taxon>Agaricomycetidae</taxon>
        <taxon>Agaricales</taxon>
        <taxon>Agaricineae</taxon>
        <taxon>Hymenogastraceae</taxon>
        <taxon>Gymnopilus</taxon>
    </lineage>
</organism>
<feature type="domain" description="RecA family profile 1" evidence="7">
    <location>
        <begin position="77"/>
        <end position="240"/>
    </location>
</feature>
<dbReference type="PROSITE" id="PS50162">
    <property type="entry name" value="RECA_2"/>
    <property type="match status" value="1"/>
</dbReference>
<dbReference type="GO" id="GO:0000707">
    <property type="term" value="P:meiotic DNA recombinase assembly"/>
    <property type="evidence" value="ECO:0007669"/>
    <property type="project" value="TreeGrafter"/>
</dbReference>
<evidence type="ECO:0000256" key="6">
    <source>
        <dbReference type="ARBA" id="ARBA00023242"/>
    </source>
</evidence>
<dbReference type="InterPro" id="IPR014774">
    <property type="entry name" value="KaiC-like_dom"/>
</dbReference>
<dbReference type="InParanoid" id="A0A409XZD1"/>
<evidence type="ECO:0000256" key="2">
    <source>
        <dbReference type="ARBA" id="ARBA00022741"/>
    </source>
</evidence>
<dbReference type="Proteomes" id="UP000284706">
    <property type="component" value="Unassembled WGS sequence"/>
</dbReference>
<dbReference type="EMBL" id="NHYE01001394">
    <property type="protein sequence ID" value="PPQ96132.1"/>
    <property type="molecule type" value="Genomic_DNA"/>
</dbReference>
<dbReference type="Gene3D" id="1.10.150.20">
    <property type="entry name" value="5' to 3' exonuclease, C-terminal subdomain"/>
    <property type="match status" value="1"/>
</dbReference>
<dbReference type="GO" id="GO:0000400">
    <property type="term" value="F:four-way junction DNA binding"/>
    <property type="evidence" value="ECO:0007669"/>
    <property type="project" value="TreeGrafter"/>
</dbReference>
<dbReference type="Pfam" id="PF06745">
    <property type="entry name" value="ATPase"/>
    <property type="match status" value="1"/>
</dbReference>
<dbReference type="AlphaFoldDB" id="A0A409XZD1"/>
<dbReference type="GO" id="GO:0033063">
    <property type="term" value="C:Rad51B-Rad51C-Rad51D-XRCC2 complex"/>
    <property type="evidence" value="ECO:0007669"/>
    <property type="project" value="TreeGrafter"/>
</dbReference>
<keyword evidence="6" id="KW-0539">Nucleus</keyword>
<evidence type="ECO:0000256" key="1">
    <source>
        <dbReference type="ARBA" id="ARBA00004123"/>
    </source>
</evidence>
<proteinExistence type="predicted"/>
<dbReference type="InterPro" id="IPR010995">
    <property type="entry name" value="DNA_repair_Rad51/TF_NusA_a-hlx"/>
</dbReference>
<sequence>MSSRRSLTTLGLPSNIFKRLVQQGYTTLEDLKNVTPEALEKDFGFPHDTALNLIDRCRNPVRSLRALTQPVARLVEGEVRLLTRCPTLDKFLDGGLPHGHVLEVSGPPGSPKELLSINILASALERNDEVIFIDCQNTSSPSLLNQKLAMILSSSTDWRRFVHYGRLHTLADLLLFLNRLSSFLQSHPKIALVVIGSISSPFQSTHLSVQQRKGHLELVKQAFSRVTALHGLAVVTTCQMATKMVNPDGSYGSFDSGAKGIMVPQLGSAYLPSGKSYQVILAPDGLDSGFVSKDSIIKR</sequence>
<evidence type="ECO:0000256" key="3">
    <source>
        <dbReference type="ARBA" id="ARBA00022763"/>
    </source>
</evidence>
<dbReference type="GO" id="GO:0033065">
    <property type="term" value="C:Rad51C-XRCC3 complex"/>
    <property type="evidence" value="ECO:0007669"/>
    <property type="project" value="TreeGrafter"/>
</dbReference>
<dbReference type="PANTHER" id="PTHR46239:SF1">
    <property type="entry name" value="DNA REPAIR PROTEIN RAD51 HOMOLOG 3"/>
    <property type="match status" value="1"/>
</dbReference>
<protein>
    <recommendedName>
        <fullName evidence="7">RecA family profile 1 domain-containing protein</fullName>
    </recommendedName>
</protein>
<evidence type="ECO:0000256" key="5">
    <source>
        <dbReference type="ARBA" id="ARBA00023204"/>
    </source>
</evidence>
<comment type="caution">
    <text evidence="8">The sequence shown here is derived from an EMBL/GenBank/DDBJ whole genome shotgun (WGS) entry which is preliminary data.</text>
</comment>
<dbReference type="Gene3D" id="3.40.50.300">
    <property type="entry name" value="P-loop containing nucleotide triphosphate hydrolases"/>
    <property type="match status" value="1"/>
</dbReference>
<dbReference type="STRING" id="231916.A0A409XZD1"/>
<keyword evidence="5" id="KW-0234">DNA repair</keyword>
<dbReference type="GO" id="GO:0007131">
    <property type="term" value="P:reciprocal meiotic recombination"/>
    <property type="evidence" value="ECO:0007669"/>
    <property type="project" value="TreeGrafter"/>
</dbReference>
<dbReference type="GO" id="GO:0005524">
    <property type="term" value="F:ATP binding"/>
    <property type="evidence" value="ECO:0007669"/>
    <property type="project" value="UniProtKB-KW"/>
</dbReference>
<accession>A0A409XZD1</accession>
<keyword evidence="4" id="KW-0067">ATP-binding</keyword>
<dbReference type="PANTHER" id="PTHR46239">
    <property type="entry name" value="DNA REPAIR PROTEIN RAD51 HOMOLOG 3 RAD51C"/>
    <property type="match status" value="1"/>
</dbReference>
<dbReference type="GO" id="GO:0140664">
    <property type="term" value="F:ATP-dependent DNA damage sensor activity"/>
    <property type="evidence" value="ECO:0007669"/>
    <property type="project" value="InterPro"/>
</dbReference>
<comment type="subcellular location">
    <subcellularLocation>
        <location evidence="1">Nucleus</location>
    </subcellularLocation>
</comment>
<evidence type="ECO:0000313" key="8">
    <source>
        <dbReference type="EMBL" id="PPQ96132.1"/>
    </source>
</evidence>
<keyword evidence="3" id="KW-0227">DNA damage</keyword>
<dbReference type="InterPro" id="IPR052093">
    <property type="entry name" value="HR_Repair_Mediator"/>
</dbReference>
<dbReference type="GO" id="GO:0008821">
    <property type="term" value="F:crossover junction DNA endonuclease activity"/>
    <property type="evidence" value="ECO:0007669"/>
    <property type="project" value="TreeGrafter"/>
</dbReference>
<keyword evidence="9" id="KW-1185">Reference proteome</keyword>
<keyword evidence="2" id="KW-0547">Nucleotide-binding</keyword>